<organism evidence="1 2">
    <name type="scientific">Smittium culicis</name>
    <dbReference type="NCBI Taxonomy" id="133412"/>
    <lineage>
        <taxon>Eukaryota</taxon>
        <taxon>Fungi</taxon>
        <taxon>Fungi incertae sedis</taxon>
        <taxon>Zoopagomycota</taxon>
        <taxon>Kickxellomycotina</taxon>
        <taxon>Harpellomycetes</taxon>
        <taxon>Harpellales</taxon>
        <taxon>Legeriomycetaceae</taxon>
        <taxon>Smittium</taxon>
    </lineage>
</organism>
<dbReference type="AlphaFoldDB" id="A0A1R1XM77"/>
<keyword evidence="2" id="KW-1185">Reference proteome</keyword>
<name>A0A1R1XM77_9FUNG</name>
<dbReference type="EMBL" id="LSSM01004139">
    <property type="protein sequence ID" value="OMJ15737.1"/>
    <property type="molecule type" value="Genomic_DNA"/>
</dbReference>
<dbReference type="Proteomes" id="UP000187429">
    <property type="component" value="Unassembled WGS sequence"/>
</dbReference>
<accession>A0A1R1XM77</accession>
<proteinExistence type="predicted"/>
<gene>
    <name evidence="1" type="ORF">AYI69_g8095</name>
</gene>
<comment type="caution">
    <text evidence="1">The sequence shown here is derived from an EMBL/GenBank/DDBJ whole genome shotgun (WGS) entry which is preliminary data.</text>
</comment>
<evidence type="ECO:0000313" key="1">
    <source>
        <dbReference type="EMBL" id="OMJ15737.1"/>
    </source>
</evidence>
<evidence type="ECO:0000313" key="2">
    <source>
        <dbReference type="Proteomes" id="UP000187429"/>
    </source>
</evidence>
<protein>
    <submittedName>
        <fullName evidence="1">Uncharacterized protein</fullName>
    </submittedName>
</protein>
<reference evidence="2" key="1">
    <citation type="submission" date="2017-01" db="EMBL/GenBank/DDBJ databases">
        <authorList>
            <person name="Wang Y."/>
            <person name="White M."/>
            <person name="Kvist S."/>
            <person name="Moncalvo J.-M."/>
        </authorList>
    </citation>
    <scope>NUCLEOTIDE SEQUENCE [LARGE SCALE GENOMIC DNA]</scope>
    <source>
        <strain evidence="2">ID-206-W2</strain>
    </source>
</reference>
<sequence length="152" mass="16871">MIFCATPRNVVGWDNTLSFEGTPLIRDAIRHQFLLEVIGGTFRLQDRELLLLLEVLWVATLTVSVDLGTRLLIPTMVLLMLLLTVRFSPSGSSERSCFTEGSSMDCFILTVWTSMSSDLLLSCLGTSCSMVLPSFSASKQTCLRREDHTSDS</sequence>